<evidence type="ECO:0000313" key="1">
    <source>
        <dbReference type="EMBL" id="KAJ1176172.1"/>
    </source>
</evidence>
<dbReference type="AlphaFoldDB" id="A0AAV7THW0"/>
<accession>A0AAV7THW0</accession>
<comment type="caution">
    <text evidence="1">The sequence shown here is derived from an EMBL/GenBank/DDBJ whole genome shotgun (WGS) entry which is preliminary data.</text>
</comment>
<organism evidence="1 2">
    <name type="scientific">Pleurodeles waltl</name>
    <name type="common">Iberian ribbed newt</name>
    <dbReference type="NCBI Taxonomy" id="8319"/>
    <lineage>
        <taxon>Eukaryota</taxon>
        <taxon>Metazoa</taxon>
        <taxon>Chordata</taxon>
        <taxon>Craniata</taxon>
        <taxon>Vertebrata</taxon>
        <taxon>Euteleostomi</taxon>
        <taxon>Amphibia</taxon>
        <taxon>Batrachia</taxon>
        <taxon>Caudata</taxon>
        <taxon>Salamandroidea</taxon>
        <taxon>Salamandridae</taxon>
        <taxon>Pleurodelinae</taxon>
        <taxon>Pleurodeles</taxon>
    </lineage>
</organism>
<protein>
    <submittedName>
        <fullName evidence="1">Uncharacterized protein</fullName>
    </submittedName>
</protein>
<name>A0AAV7THW0_PLEWA</name>
<dbReference type="EMBL" id="JANPWB010000006">
    <property type="protein sequence ID" value="KAJ1176172.1"/>
    <property type="molecule type" value="Genomic_DNA"/>
</dbReference>
<dbReference type="Proteomes" id="UP001066276">
    <property type="component" value="Chromosome 3_2"/>
</dbReference>
<evidence type="ECO:0000313" key="2">
    <source>
        <dbReference type="Proteomes" id="UP001066276"/>
    </source>
</evidence>
<proteinExistence type="predicted"/>
<sequence>MWSARLFCVPYSGLGGRPPIPLGHAWSSTTGRHSRPAQLLPSLSGVRACPAVSGVPLTLQCSPRGARVIPFFCRHASLHKGRILRPERDPSCCLSRAVTLPRSSVRFIPVRGAGPLLRFSYAVQGALPFSARCGFACRRCFHLTEPGFTCCLPLDPPSCRETPPCGSNRSFLPVWFCCFLCDRRTPRGFPPLLRCFWARVGDQDFCL</sequence>
<keyword evidence="2" id="KW-1185">Reference proteome</keyword>
<reference evidence="1" key="1">
    <citation type="journal article" date="2022" name="bioRxiv">
        <title>Sequencing and chromosome-scale assembly of the giantPleurodeles waltlgenome.</title>
        <authorList>
            <person name="Brown T."/>
            <person name="Elewa A."/>
            <person name="Iarovenko S."/>
            <person name="Subramanian E."/>
            <person name="Araus A.J."/>
            <person name="Petzold A."/>
            <person name="Susuki M."/>
            <person name="Suzuki K.-i.T."/>
            <person name="Hayashi T."/>
            <person name="Toyoda A."/>
            <person name="Oliveira C."/>
            <person name="Osipova E."/>
            <person name="Leigh N.D."/>
            <person name="Simon A."/>
            <person name="Yun M.H."/>
        </authorList>
    </citation>
    <scope>NUCLEOTIDE SEQUENCE</scope>
    <source>
        <strain evidence="1">20211129_DDA</strain>
        <tissue evidence="1">Liver</tissue>
    </source>
</reference>
<gene>
    <name evidence="1" type="ORF">NDU88_001455</name>
</gene>